<dbReference type="Proteomes" id="UP001569963">
    <property type="component" value="Unassembled WGS sequence"/>
</dbReference>
<evidence type="ECO:0000313" key="6">
    <source>
        <dbReference type="EMBL" id="MFA1540854.1"/>
    </source>
</evidence>
<dbReference type="Pfam" id="PF03446">
    <property type="entry name" value="NAD_binding_2"/>
    <property type="match status" value="1"/>
</dbReference>
<evidence type="ECO:0000259" key="4">
    <source>
        <dbReference type="Pfam" id="PF03446"/>
    </source>
</evidence>
<keyword evidence="2" id="KW-0560">Oxidoreductase</keyword>
<dbReference type="Gene3D" id="3.40.50.720">
    <property type="entry name" value="NAD(P)-binding Rossmann-like Domain"/>
    <property type="match status" value="1"/>
</dbReference>
<dbReference type="EMBL" id="JAXCEI010000007">
    <property type="protein sequence ID" value="MFA1540854.1"/>
    <property type="molecule type" value="Genomic_DNA"/>
</dbReference>
<feature type="region of interest" description="Disordered" evidence="3">
    <location>
        <begin position="258"/>
        <end position="282"/>
    </location>
</feature>
<feature type="domain" description="6-phosphogluconate dehydrogenase NADP-binding" evidence="4">
    <location>
        <begin position="4"/>
        <end position="112"/>
    </location>
</feature>
<comment type="caution">
    <text evidence="6">The sequence shown here is derived from an EMBL/GenBank/DDBJ whole genome shotgun (WGS) entry which is preliminary data.</text>
</comment>
<dbReference type="PIRSF" id="PIRSF000103">
    <property type="entry name" value="HIBADH"/>
    <property type="match status" value="1"/>
</dbReference>
<dbReference type="InterPro" id="IPR008927">
    <property type="entry name" value="6-PGluconate_DH-like_C_sf"/>
</dbReference>
<sequence>MPVVAVLGLGEAGGAIAGDLVAAGAEVRGYDPAVPAPDGMVACRSEAEAAAGADLVLSVNSAHDAAAALGAGAGAVGDGAVWADMNTASPGLKRELDAVARERGVRFADVAIMAPVPGRGLRTPLLVSGGGARRVAGVLGPLGAEVQVMDGAAGLAAERKLLRSVFFKGLAGAVVEALEAARAAGCEDWLRANIVEELVAAGEHTVDRLVGGTYRHAVRRAAEMEAAAAMLDELDVPNPMAAASRDLLRRLASRPAGCHGCGTTRSSSAPTPGPSPAPPPSR</sequence>
<evidence type="ECO:0000256" key="3">
    <source>
        <dbReference type="SAM" id="MobiDB-lite"/>
    </source>
</evidence>
<dbReference type="InterPro" id="IPR015814">
    <property type="entry name" value="Pgluconate_DH_NAD-bd_C"/>
</dbReference>
<organism evidence="6 7">
    <name type="scientific">Actinomadura monticuli</name>
    <dbReference type="NCBI Taxonomy" id="3097367"/>
    <lineage>
        <taxon>Bacteria</taxon>
        <taxon>Bacillati</taxon>
        <taxon>Actinomycetota</taxon>
        <taxon>Actinomycetes</taxon>
        <taxon>Streptosporangiales</taxon>
        <taxon>Thermomonosporaceae</taxon>
        <taxon>Actinomadura</taxon>
    </lineage>
</organism>
<keyword evidence="7" id="KW-1185">Reference proteome</keyword>
<dbReference type="InterPro" id="IPR015815">
    <property type="entry name" value="HIBADH-related"/>
</dbReference>
<comment type="similarity">
    <text evidence="1">Belongs to the HIBADH-related family.</text>
</comment>
<evidence type="ECO:0000256" key="1">
    <source>
        <dbReference type="ARBA" id="ARBA00009080"/>
    </source>
</evidence>
<dbReference type="Pfam" id="PF09130">
    <property type="entry name" value="DUF1932"/>
    <property type="match status" value="1"/>
</dbReference>
<feature type="domain" description="Phosphogluconate dehydrogenase NAD-binding putative C-terminal" evidence="5">
    <location>
        <begin position="181"/>
        <end position="250"/>
    </location>
</feature>
<dbReference type="InterPro" id="IPR013328">
    <property type="entry name" value="6PGD_dom2"/>
</dbReference>
<dbReference type="SUPFAM" id="SSF48179">
    <property type="entry name" value="6-phosphogluconate dehydrogenase C-terminal domain-like"/>
    <property type="match status" value="1"/>
</dbReference>
<evidence type="ECO:0000259" key="5">
    <source>
        <dbReference type="Pfam" id="PF09130"/>
    </source>
</evidence>
<gene>
    <name evidence="6" type="ORF">SM611_18155</name>
</gene>
<dbReference type="Gene3D" id="1.10.1040.10">
    <property type="entry name" value="N-(1-d-carboxylethyl)-l-norvaline Dehydrogenase, domain 2"/>
    <property type="match status" value="1"/>
</dbReference>
<proteinExistence type="inferred from homology"/>
<evidence type="ECO:0000313" key="7">
    <source>
        <dbReference type="Proteomes" id="UP001569963"/>
    </source>
</evidence>
<reference evidence="6 7" key="1">
    <citation type="submission" date="2023-11" db="EMBL/GenBank/DDBJ databases">
        <title>Actinomadura monticuli sp. nov., isolated from volcanic ash.</title>
        <authorList>
            <person name="Lee S.D."/>
            <person name="Yang H."/>
            <person name="Kim I.S."/>
        </authorList>
    </citation>
    <scope>NUCLEOTIDE SEQUENCE [LARGE SCALE GENOMIC DNA]</scope>
    <source>
        <strain evidence="6 7">DLS-62</strain>
    </source>
</reference>
<dbReference type="InterPro" id="IPR036291">
    <property type="entry name" value="NAD(P)-bd_dom_sf"/>
</dbReference>
<dbReference type="InterPro" id="IPR006115">
    <property type="entry name" value="6PGDH_NADP-bd"/>
</dbReference>
<accession>A0ABV4QCF3</accession>
<dbReference type="PANTHER" id="PTHR43060:SF15">
    <property type="entry name" value="3-HYDROXYISOBUTYRATE DEHYDROGENASE-LIKE 1, MITOCHONDRIAL-RELATED"/>
    <property type="match status" value="1"/>
</dbReference>
<protein>
    <submittedName>
        <fullName evidence="6">DUF1932 domain-containing protein</fullName>
    </submittedName>
</protein>
<feature type="compositionally biased region" description="Pro residues" evidence="3">
    <location>
        <begin position="271"/>
        <end position="282"/>
    </location>
</feature>
<dbReference type="RefSeq" id="WP_371950808.1">
    <property type="nucleotide sequence ID" value="NZ_JAXCEI010000007.1"/>
</dbReference>
<dbReference type="SUPFAM" id="SSF51735">
    <property type="entry name" value="NAD(P)-binding Rossmann-fold domains"/>
    <property type="match status" value="1"/>
</dbReference>
<evidence type="ECO:0000256" key="2">
    <source>
        <dbReference type="ARBA" id="ARBA00023002"/>
    </source>
</evidence>
<name>A0ABV4QCF3_9ACTN</name>
<dbReference type="PANTHER" id="PTHR43060">
    <property type="entry name" value="3-HYDROXYISOBUTYRATE DEHYDROGENASE-LIKE 1, MITOCHONDRIAL-RELATED"/>
    <property type="match status" value="1"/>
</dbReference>